<dbReference type="Proteomes" id="UP000565572">
    <property type="component" value="Unassembled WGS sequence"/>
</dbReference>
<keyword evidence="1" id="KW-0472">Membrane</keyword>
<keyword evidence="1" id="KW-0812">Transmembrane</keyword>
<feature type="transmembrane region" description="Helical" evidence="1">
    <location>
        <begin position="21"/>
        <end position="42"/>
    </location>
</feature>
<evidence type="ECO:0000313" key="2">
    <source>
        <dbReference type="EMBL" id="MBB3326882.1"/>
    </source>
</evidence>
<sequence>MGASSGSRSTPVRTPARGSARLSRVGLLSAVPLLLATGAHLVGGGDVLPVGVLLGAAALLLVSTLVSVDRCRFAVLLPLLAAEQVLLHLLFSAADTAAMCLPSAAAAGAHAGHAAHGAAATLDPGSAAGLQACAESHAMGASWLMVGAHAAATLAVAWLLARGEAWWWRTVATLVLLVAARPTRRRPRALAVLARPVLLAGRLVLDAASPRGPPLCS</sequence>
<feature type="transmembrane region" description="Helical" evidence="1">
    <location>
        <begin position="141"/>
        <end position="160"/>
    </location>
</feature>
<protein>
    <submittedName>
        <fullName evidence="2">Uncharacterized protein</fullName>
    </submittedName>
</protein>
<dbReference type="AlphaFoldDB" id="A0A7W5JW69"/>
<organism evidence="2 3">
    <name type="scientific">Microlunatus antarcticus</name>
    <dbReference type="NCBI Taxonomy" id="53388"/>
    <lineage>
        <taxon>Bacteria</taxon>
        <taxon>Bacillati</taxon>
        <taxon>Actinomycetota</taxon>
        <taxon>Actinomycetes</taxon>
        <taxon>Propionibacteriales</taxon>
        <taxon>Propionibacteriaceae</taxon>
        <taxon>Microlunatus</taxon>
    </lineage>
</organism>
<gene>
    <name evidence="2" type="ORF">FHX39_001826</name>
</gene>
<keyword evidence="3" id="KW-1185">Reference proteome</keyword>
<dbReference type="EMBL" id="JACHZG010000001">
    <property type="protein sequence ID" value="MBB3326882.1"/>
    <property type="molecule type" value="Genomic_DNA"/>
</dbReference>
<evidence type="ECO:0000256" key="1">
    <source>
        <dbReference type="SAM" id="Phobius"/>
    </source>
</evidence>
<reference evidence="2 3" key="1">
    <citation type="submission" date="2020-08" db="EMBL/GenBank/DDBJ databases">
        <title>Sequencing the genomes of 1000 actinobacteria strains.</title>
        <authorList>
            <person name="Klenk H.-P."/>
        </authorList>
    </citation>
    <scope>NUCLEOTIDE SEQUENCE [LARGE SCALE GENOMIC DNA]</scope>
    <source>
        <strain evidence="2 3">DSM 11053</strain>
    </source>
</reference>
<keyword evidence="1" id="KW-1133">Transmembrane helix</keyword>
<name>A0A7W5JW69_9ACTN</name>
<evidence type="ECO:0000313" key="3">
    <source>
        <dbReference type="Proteomes" id="UP000565572"/>
    </source>
</evidence>
<accession>A0A7W5JW69</accession>
<proteinExistence type="predicted"/>
<comment type="caution">
    <text evidence="2">The sequence shown here is derived from an EMBL/GenBank/DDBJ whole genome shotgun (WGS) entry which is preliminary data.</text>
</comment>
<feature type="transmembrane region" description="Helical" evidence="1">
    <location>
        <begin position="48"/>
        <end position="68"/>
    </location>
</feature>
<dbReference type="RefSeq" id="WP_183337744.1">
    <property type="nucleotide sequence ID" value="NZ_JACHZG010000001.1"/>
</dbReference>